<organism evidence="2 3">
    <name type="scientific">Lasiosphaeris hirsuta</name>
    <dbReference type="NCBI Taxonomy" id="260670"/>
    <lineage>
        <taxon>Eukaryota</taxon>
        <taxon>Fungi</taxon>
        <taxon>Dikarya</taxon>
        <taxon>Ascomycota</taxon>
        <taxon>Pezizomycotina</taxon>
        <taxon>Sordariomycetes</taxon>
        <taxon>Sordariomycetidae</taxon>
        <taxon>Sordariales</taxon>
        <taxon>Lasiosphaeriaceae</taxon>
        <taxon>Lasiosphaeris</taxon>
    </lineage>
</organism>
<keyword evidence="1" id="KW-1133">Transmembrane helix</keyword>
<dbReference type="AlphaFoldDB" id="A0AA40A2U7"/>
<dbReference type="EMBL" id="JAUKUA010000006">
    <property type="protein sequence ID" value="KAK0708193.1"/>
    <property type="molecule type" value="Genomic_DNA"/>
</dbReference>
<proteinExistence type="predicted"/>
<evidence type="ECO:0000313" key="3">
    <source>
        <dbReference type="Proteomes" id="UP001172102"/>
    </source>
</evidence>
<gene>
    <name evidence="2" type="ORF">B0H67DRAFT_686326</name>
</gene>
<protein>
    <submittedName>
        <fullName evidence="2">Uncharacterized protein</fullName>
    </submittedName>
</protein>
<sequence length="92" mass="10111">GQPTYFFAPAVCGALFRATICIYHKVLLLIFCRLLVVCLQSSSTLHCYTFAYREITSPSPTCSSCQPRNSLLQSQANQHTLSSFVETASISA</sequence>
<evidence type="ECO:0000256" key="1">
    <source>
        <dbReference type="SAM" id="Phobius"/>
    </source>
</evidence>
<evidence type="ECO:0000313" key="2">
    <source>
        <dbReference type="EMBL" id="KAK0708193.1"/>
    </source>
</evidence>
<feature type="non-terminal residue" evidence="2">
    <location>
        <position position="92"/>
    </location>
</feature>
<dbReference type="Proteomes" id="UP001172102">
    <property type="component" value="Unassembled WGS sequence"/>
</dbReference>
<accession>A0AA40A2U7</accession>
<reference evidence="2" key="1">
    <citation type="submission" date="2023-06" db="EMBL/GenBank/DDBJ databases">
        <title>Genome-scale phylogeny and comparative genomics of the fungal order Sordariales.</title>
        <authorList>
            <consortium name="Lawrence Berkeley National Laboratory"/>
            <person name="Hensen N."/>
            <person name="Bonometti L."/>
            <person name="Westerberg I."/>
            <person name="Brannstrom I.O."/>
            <person name="Guillou S."/>
            <person name="Cros-Aarteil S."/>
            <person name="Calhoun S."/>
            <person name="Haridas S."/>
            <person name="Kuo A."/>
            <person name="Mondo S."/>
            <person name="Pangilinan J."/>
            <person name="Riley R."/>
            <person name="Labutti K."/>
            <person name="Andreopoulos B."/>
            <person name="Lipzen A."/>
            <person name="Chen C."/>
            <person name="Yanf M."/>
            <person name="Daum C."/>
            <person name="Ng V."/>
            <person name="Clum A."/>
            <person name="Steindorff A."/>
            <person name="Ohm R."/>
            <person name="Martin F."/>
            <person name="Silar P."/>
            <person name="Natvig D."/>
            <person name="Lalanne C."/>
            <person name="Gautier V."/>
            <person name="Ament-Velasquez S.L."/>
            <person name="Kruys A."/>
            <person name="Hutchinson M.I."/>
            <person name="Powell A.J."/>
            <person name="Barry K."/>
            <person name="Miller A.N."/>
            <person name="Grigoriev I.V."/>
            <person name="Debuchy R."/>
            <person name="Gladieux P."/>
            <person name="Thoren M.H."/>
            <person name="Johannesson H."/>
        </authorList>
    </citation>
    <scope>NUCLEOTIDE SEQUENCE</scope>
    <source>
        <strain evidence="2">SMH4607-1</strain>
    </source>
</reference>
<keyword evidence="3" id="KW-1185">Reference proteome</keyword>
<comment type="caution">
    <text evidence="2">The sequence shown here is derived from an EMBL/GenBank/DDBJ whole genome shotgun (WGS) entry which is preliminary data.</text>
</comment>
<feature type="transmembrane region" description="Helical" evidence="1">
    <location>
        <begin position="6"/>
        <end position="36"/>
    </location>
</feature>
<keyword evidence="1" id="KW-0812">Transmembrane</keyword>
<name>A0AA40A2U7_9PEZI</name>
<keyword evidence="1" id="KW-0472">Membrane</keyword>